<proteinExistence type="predicted"/>
<organism evidence="1 2">
    <name type="scientific">Mucuna pruriens</name>
    <name type="common">Velvet bean</name>
    <name type="synonym">Dolichos pruriens</name>
    <dbReference type="NCBI Taxonomy" id="157652"/>
    <lineage>
        <taxon>Eukaryota</taxon>
        <taxon>Viridiplantae</taxon>
        <taxon>Streptophyta</taxon>
        <taxon>Embryophyta</taxon>
        <taxon>Tracheophyta</taxon>
        <taxon>Spermatophyta</taxon>
        <taxon>Magnoliopsida</taxon>
        <taxon>eudicotyledons</taxon>
        <taxon>Gunneridae</taxon>
        <taxon>Pentapetalae</taxon>
        <taxon>rosids</taxon>
        <taxon>fabids</taxon>
        <taxon>Fabales</taxon>
        <taxon>Fabaceae</taxon>
        <taxon>Papilionoideae</taxon>
        <taxon>50 kb inversion clade</taxon>
        <taxon>NPAAA clade</taxon>
        <taxon>indigoferoid/millettioid clade</taxon>
        <taxon>Phaseoleae</taxon>
        <taxon>Mucuna</taxon>
    </lineage>
</organism>
<evidence type="ECO:0000313" key="1">
    <source>
        <dbReference type="EMBL" id="RDX89310.1"/>
    </source>
</evidence>
<evidence type="ECO:0000313" key="2">
    <source>
        <dbReference type="Proteomes" id="UP000257109"/>
    </source>
</evidence>
<feature type="non-terminal residue" evidence="1">
    <location>
        <position position="1"/>
    </location>
</feature>
<sequence length="94" mass="10743">MPTSNRKPIPYQELTPCQEPTPCSRRIPYQTRGSDCLSPQLAWDECSAIVVGSGLMTEHWQRLPPLKGIKHHIDLTLEETLTNRDAYRTNPKEV</sequence>
<dbReference type="Proteomes" id="UP000257109">
    <property type="component" value="Unassembled WGS sequence"/>
</dbReference>
<name>A0A371GFM8_MUCPR</name>
<dbReference type="EMBL" id="QJKJ01005706">
    <property type="protein sequence ID" value="RDX89310.1"/>
    <property type="molecule type" value="Genomic_DNA"/>
</dbReference>
<keyword evidence="2" id="KW-1185">Reference proteome</keyword>
<dbReference type="OrthoDB" id="1934635at2759"/>
<protein>
    <submittedName>
        <fullName evidence="1">Uncharacterized protein</fullName>
    </submittedName>
</protein>
<dbReference type="AlphaFoldDB" id="A0A371GFM8"/>
<reference evidence="1" key="1">
    <citation type="submission" date="2018-05" db="EMBL/GenBank/DDBJ databases">
        <title>Draft genome of Mucuna pruriens seed.</title>
        <authorList>
            <person name="Nnadi N.E."/>
            <person name="Vos R."/>
            <person name="Hasami M.H."/>
            <person name="Devisetty U.K."/>
            <person name="Aguiy J.C."/>
        </authorList>
    </citation>
    <scope>NUCLEOTIDE SEQUENCE [LARGE SCALE GENOMIC DNA]</scope>
    <source>
        <strain evidence="1">JCA_2017</strain>
    </source>
</reference>
<gene>
    <name evidence="1" type="ORF">CR513_28978</name>
</gene>
<comment type="caution">
    <text evidence="1">The sequence shown here is derived from an EMBL/GenBank/DDBJ whole genome shotgun (WGS) entry which is preliminary data.</text>
</comment>
<accession>A0A371GFM8</accession>